<comment type="caution">
    <text evidence="2">The sequence shown here is derived from an EMBL/GenBank/DDBJ whole genome shotgun (WGS) entry which is preliminary data.</text>
</comment>
<keyword evidence="1" id="KW-0812">Transmembrane</keyword>
<reference evidence="2 3" key="1">
    <citation type="submission" date="2020-04" db="EMBL/GenBank/DDBJ databases">
        <authorList>
            <person name="Alioto T."/>
            <person name="Alioto T."/>
            <person name="Gomez Garrido J."/>
        </authorList>
    </citation>
    <scope>NUCLEOTIDE SEQUENCE [LARGE SCALE GENOMIC DNA]</scope>
</reference>
<dbReference type="Proteomes" id="UP000494165">
    <property type="component" value="Unassembled WGS sequence"/>
</dbReference>
<gene>
    <name evidence="2" type="ORF">CLODIP_2_CD13488</name>
</gene>
<keyword evidence="3" id="KW-1185">Reference proteome</keyword>
<dbReference type="EMBL" id="CADEPI010000092">
    <property type="protein sequence ID" value="CAB3374020.1"/>
    <property type="molecule type" value="Genomic_DNA"/>
</dbReference>
<dbReference type="AlphaFoldDB" id="A0A8S1CYU5"/>
<evidence type="ECO:0000256" key="1">
    <source>
        <dbReference type="SAM" id="Phobius"/>
    </source>
</evidence>
<keyword evidence="1" id="KW-0472">Membrane</keyword>
<evidence type="ECO:0000313" key="3">
    <source>
        <dbReference type="Proteomes" id="UP000494165"/>
    </source>
</evidence>
<accession>A0A8S1CYU5</accession>
<feature type="transmembrane region" description="Helical" evidence="1">
    <location>
        <begin position="133"/>
        <end position="154"/>
    </location>
</feature>
<proteinExistence type="predicted"/>
<evidence type="ECO:0000313" key="2">
    <source>
        <dbReference type="EMBL" id="CAB3374020.1"/>
    </source>
</evidence>
<organism evidence="2 3">
    <name type="scientific">Cloeon dipterum</name>
    <dbReference type="NCBI Taxonomy" id="197152"/>
    <lineage>
        <taxon>Eukaryota</taxon>
        <taxon>Metazoa</taxon>
        <taxon>Ecdysozoa</taxon>
        <taxon>Arthropoda</taxon>
        <taxon>Hexapoda</taxon>
        <taxon>Insecta</taxon>
        <taxon>Pterygota</taxon>
        <taxon>Palaeoptera</taxon>
        <taxon>Ephemeroptera</taxon>
        <taxon>Pisciforma</taxon>
        <taxon>Baetidae</taxon>
        <taxon>Cloeon</taxon>
    </lineage>
</organism>
<sequence>MRLPSTYFFALDCHQAAIIVAIFDLLWHLAMLFITKFLHVLMMSSDAVNEDAKRINETQHLAEAEKEINMVSIIEVITIITICLMMYAVFSKKRWFMLPWFLVSILKIVIDFSIFYEVTRFIFHFSNEPLKALIWWTLLHLVIMGTAIYSFLAVTCSFNEIGRANNVTASVDDSAVRFQAFDDSNVTGVV</sequence>
<keyword evidence="1" id="KW-1133">Transmembrane helix</keyword>
<feature type="transmembrane region" description="Helical" evidence="1">
    <location>
        <begin position="70"/>
        <end position="90"/>
    </location>
</feature>
<name>A0A8S1CYU5_9INSE</name>
<feature type="transmembrane region" description="Helical" evidence="1">
    <location>
        <begin position="97"/>
        <end position="118"/>
    </location>
</feature>
<protein>
    <submittedName>
        <fullName evidence="2">Uncharacterized protein</fullName>
    </submittedName>
</protein>
<feature type="transmembrane region" description="Helical" evidence="1">
    <location>
        <begin position="7"/>
        <end position="34"/>
    </location>
</feature>